<reference evidence="5 6" key="1">
    <citation type="submission" date="2010-08" db="EMBL/GenBank/DDBJ databases">
        <title>Complete sequence of Clostridium cellulovorans 743B.</title>
        <authorList>
            <consortium name="US DOE Joint Genome Institute"/>
            <person name="Lucas S."/>
            <person name="Copeland A."/>
            <person name="Lapidus A."/>
            <person name="Cheng J.-F."/>
            <person name="Bruce D."/>
            <person name="Goodwin L."/>
            <person name="Pitluck S."/>
            <person name="Chertkov O."/>
            <person name="Detter J.C."/>
            <person name="Han C."/>
            <person name="Tapia R."/>
            <person name="Land M."/>
            <person name="Hauser L."/>
            <person name="Chang Y.-J."/>
            <person name="Jeffries C."/>
            <person name="Kyrpides N."/>
            <person name="Ivanova N."/>
            <person name="Mikhailova N."/>
            <person name="Hemme C.L."/>
            <person name="Woyke T."/>
        </authorList>
    </citation>
    <scope>NUCLEOTIDE SEQUENCE [LARGE SCALE GENOMIC DNA]</scope>
    <source>
        <strain evidence="6">ATCC 35296 / DSM 3052 / OCM 3 / 743B</strain>
    </source>
</reference>
<dbReference type="SUPFAM" id="SSF58104">
    <property type="entry name" value="Methyl-accepting chemotaxis protein (MCP) signaling domain"/>
    <property type="match status" value="1"/>
</dbReference>
<dbReference type="eggNOG" id="COG0840">
    <property type="taxonomic scope" value="Bacteria"/>
</dbReference>
<keyword evidence="3" id="KW-0812">Transmembrane</keyword>
<gene>
    <name evidence="5" type="ordered locus">Clocel_0541</name>
</gene>
<dbReference type="PANTHER" id="PTHR32089:SF112">
    <property type="entry name" value="LYSOZYME-LIKE PROTEIN-RELATED"/>
    <property type="match status" value="1"/>
</dbReference>
<dbReference type="Proteomes" id="UP000002730">
    <property type="component" value="Chromosome"/>
</dbReference>
<dbReference type="Pfam" id="PF00015">
    <property type="entry name" value="MCPsignal"/>
    <property type="match status" value="1"/>
</dbReference>
<proteinExistence type="predicted"/>
<evidence type="ECO:0000313" key="5">
    <source>
        <dbReference type="EMBL" id="ADL50314.1"/>
    </source>
</evidence>
<protein>
    <submittedName>
        <fullName evidence="5">Methyl-accepting chemotaxis sensory transducer</fullName>
    </submittedName>
</protein>
<dbReference type="AlphaFoldDB" id="D9SR26"/>
<evidence type="ECO:0000259" key="4">
    <source>
        <dbReference type="PROSITE" id="PS50111"/>
    </source>
</evidence>
<evidence type="ECO:0000256" key="2">
    <source>
        <dbReference type="PROSITE-ProRule" id="PRU00284"/>
    </source>
</evidence>
<evidence type="ECO:0000256" key="3">
    <source>
        <dbReference type="SAM" id="Phobius"/>
    </source>
</evidence>
<dbReference type="OrthoDB" id="1937480at2"/>
<keyword evidence="3" id="KW-0472">Membrane</keyword>
<keyword evidence="3" id="KW-1133">Transmembrane helix</keyword>
<dbReference type="GO" id="GO:0016020">
    <property type="term" value="C:membrane"/>
    <property type="evidence" value="ECO:0007669"/>
    <property type="project" value="InterPro"/>
</dbReference>
<accession>D9SR26</accession>
<evidence type="ECO:0000313" key="6">
    <source>
        <dbReference type="Proteomes" id="UP000002730"/>
    </source>
</evidence>
<dbReference type="EMBL" id="CP002160">
    <property type="protein sequence ID" value="ADL50314.1"/>
    <property type="molecule type" value="Genomic_DNA"/>
</dbReference>
<dbReference type="RefSeq" id="WP_010074909.1">
    <property type="nucleotide sequence ID" value="NC_014393.1"/>
</dbReference>
<feature type="transmembrane region" description="Helical" evidence="3">
    <location>
        <begin position="27"/>
        <end position="49"/>
    </location>
</feature>
<keyword evidence="1 2" id="KW-0807">Transducer</keyword>
<dbReference type="Gene3D" id="1.10.287.950">
    <property type="entry name" value="Methyl-accepting chemotaxis protein"/>
    <property type="match status" value="1"/>
</dbReference>
<dbReference type="PROSITE" id="PS50111">
    <property type="entry name" value="CHEMOTAXIS_TRANSDUC_2"/>
    <property type="match status" value="1"/>
</dbReference>
<dbReference type="KEGG" id="ccb:Clocel_0541"/>
<dbReference type="SMART" id="SM00283">
    <property type="entry name" value="MA"/>
    <property type="match status" value="1"/>
</dbReference>
<dbReference type="InterPro" id="IPR004089">
    <property type="entry name" value="MCPsignal_dom"/>
</dbReference>
<dbReference type="GO" id="GO:0007165">
    <property type="term" value="P:signal transduction"/>
    <property type="evidence" value="ECO:0007669"/>
    <property type="project" value="UniProtKB-KW"/>
</dbReference>
<organism evidence="5 6">
    <name type="scientific">Clostridium cellulovorans (strain ATCC 35296 / DSM 3052 / OCM 3 / 743B)</name>
    <dbReference type="NCBI Taxonomy" id="573061"/>
    <lineage>
        <taxon>Bacteria</taxon>
        <taxon>Bacillati</taxon>
        <taxon>Bacillota</taxon>
        <taxon>Clostridia</taxon>
        <taxon>Eubacteriales</taxon>
        <taxon>Clostridiaceae</taxon>
        <taxon>Clostridium</taxon>
    </lineage>
</organism>
<dbReference type="PANTHER" id="PTHR32089">
    <property type="entry name" value="METHYL-ACCEPTING CHEMOTAXIS PROTEIN MCPB"/>
    <property type="match status" value="1"/>
</dbReference>
<dbReference type="HOGENOM" id="CLU_000445_107_18_9"/>
<sequence>MSELKEQNTGGKNEIFNLIKTTLTTSLAILLIIAIVGGTISGIIINVIAGSDKAFLISCICIFVNLIMAMSTFLIFSGSIKAASGNFSEILQAFSRGDFSIKLDNKEFKALGKIVDHLNSFTTEIRNIIQGTYNLTKSIVDSSFDMTDKVVQINGSFKEISKTIDEIASGASEQVAEAQQSVDTMGNLSEQIVVVRDSYNTIVKEAESVNDLNKEGLDTVKVLREKSDNYNAASEEILIATEHLTTTLDSIGIFVEAIQGISEQTNLLALNAAIEAARAGEAGKGFAVVADEVRKLADQSKDSTENIRKLMETIQNDSKKAIDAMKTMKIVSEQQLSAVNQTDDSFKRIADAVDSIIFKINDTKKAIAQMEESKRTSIFAIEKTAEVSEQTAAASEELAATVESQLRLFDEISKAAGNLSTLSSEMNDSLQKYKL</sequence>
<feature type="transmembrane region" description="Helical" evidence="3">
    <location>
        <begin position="55"/>
        <end position="76"/>
    </location>
</feature>
<dbReference type="STRING" id="573061.Clocel_0541"/>
<keyword evidence="6" id="KW-1185">Reference proteome</keyword>
<name>D9SR26_CLOC7</name>
<evidence type="ECO:0000256" key="1">
    <source>
        <dbReference type="ARBA" id="ARBA00023224"/>
    </source>
</evidence>
<feature type="domain" description="Methyl-accepting transducer" evidence="4">
    <location>
        <begin position="149"/>
        <end position="399"/>
    </location>
</feature>